<name>A0AAD9BT62_DISEL</name>
<proteinExistence type="predicted"/>
<feature type="compositionally biased region" description="Polar residues" evidence="1">
    <location>
        <begin position="102"/>
        <end position="111"/>
    </location>
</feature>
<keyword evidence="3" id="KW-1185">Reference proteome</keyword>
<dbReference type="Proteomes" id="UP001228049">
    <property type="component" value="Unassembled WGS sequence"/>
</dbReference>
<dbReference type="AlphaFoldDB" id="A0AAD9BT62"/>
<protein>
    <submittedName>
        <fullName evidence="2">Major outer membrane porin</fullName>
    </submittedName>
</protein>
<feature type="region of interest" description="Disordered" evidence="1">
    <location>
        <begin position="59"/>
        <end position="138"/>
    </location>
</feature>
<organism evidence="2 3">
    <name type="scientific">Dissostichus eleginoides</name>
    <name type="common">Patagonian toothfish</name>
    <name type="synonym">Dissostichus amissus</name>
    <dbReference type="NCBI Taxonomy" id="100907"/>
    <lineage>
        <taxon>Eukaryota</taxon>
        <taxon>Metazoa</taxon>
        <taxon>Chordata</taxon>
        <taxon>Craniata</taxon>
        <taxon>Vertebrata</taxon>
        <taxon>Euteleostomi</taxon>
        <taxon>Actinopterygii</taxon>
        <taxon>Neopterygii</taxon>
        <taxon>Teleostei</taxon>
        <taxon>Neoteleostei</taxon>
        <taxon>Acanthomorphata</taxon>
        <taxon>Eupercaria</taxon>
        <taxon>Perciformes</taxon>
        <taxon>Notothenioidei</taxon>
        <taxon>Nototheniidae</taxon>
        <taxon>Dissostichus</taxon>
    </lineage>
</organism>
<evidence type="ECO:0000313" key="3">
    <source>
        <dbReference type="Proteomes" id="UP001228049"/>
    </source>
</evidence>
<reference evidence="2" key="1">
    <citation type="submission" date="2023-04" db="EMBL/GenBank/DDBJ databases">
        <title>Chromosome-level genome of Chaenocephalus aceratus.</title>
        <authorList>
            <person name="Park H."/>
        </authorList>
    </citation>
    <scope>NUCLEOTIDE SEQUENCE</scope>
    <source>
        <strain evidence="2">DE</strain>
        <tissue evidence="2">Muscle</tissue>
    </source>
</reference>
<sequence>MNLFLPSRLCECGSGGAEAFVNSKAAEVKKYLISHLSWIELEPPLPPLCPHSNLSTSIPRLHTTPGPPWRAGSRAGNWEPSVSKPKTSGYEMSAEEKVATFPTVSHTQTDSHVQESREKYEKKPCGQGHNVKTSTQCG</sequence>
<dbReference type="EMBL" id="JASDAP010000018">
    <property type="protein sequence ID" value="KAK1888451.1"/>
    <property type="molecule type" value="Genomic_DNA"/>
</dbReference>
<feature type="compositionally biased region" description="Basic and acidic residues" evidence="1">
    <location>
        <begin position="112"/>
        <end position="124"/>
    </location>
</feature>
<evidence type="ECO:0000256" key="1">
    <source>
        <dbReference type="SAM" id="MobiDB-lite"/>
    </source>
</evidence>
<comment type="caution">
    <text evidence="2">The sequence shown here is derived from an EMBL/GenBank/DDBJ whole genome shotgun (WGS) entry which is preliminary data.</text>
</comment>
<evidence type="ECO:0000313" key="2">
    <source>
        <dbReference type="EMBL" id="KAK1888451.1"/>
    </source>
</evidence>
<accession>A0AAD9BT62</accession>
<gene>
    <name evidence="2" type="ORF">KUDE01_029234</name>
</gene>